<keyword evidence="7 16" id="KW-0235">DNA replication</keyword>
<dbReference type="InterPro" id="IPR043128">
    <property type="entry name" value="Rev_trsase/Diguanyl_cyclase"/>
</dbReference>
<keyword evidence="4 16" id="KW-0963">Cytoplasm</keyword>
<evidence type="ECO:0000259" key="18">
    <source>
        <dbReference type="PROSITE" id="PS50173"/>
    </source>
</evidence>
<keyword evidence="20" id="KW-1185">Reference proteome</keyword>
<comment type="catalytic activity">
    <reaction evidence="15 16">
        <text>DNA(n) + a 2'-deoxyribonucleoside 5'-triphosphate = DNA(n+1) + diphosphate</text>
        <dbReference type="Rhea" id="RHEA:22508"/>
        <dbReference type="Rhea" id="RHEA-COMP:17339"/>
        <dbReference type="Rhea" id="RHEA-COMP:17340"/>
        <dbReference type="ChEBI" id="CHEBI:33019"/>
        <dbReference type="ChEBI" id="CHEBI:61560"/>
        <dbReference type="ChEBI" id="CHEBI:173112"/>
        <dbReference type="EC" id="2.7.7.7"/>
    </reaction>
</comment>
<name>A0ABS3APZ0_9ACTN</name>
<dbReference type="Pfam" id="PF21999">
    <property type="entry name" value="IMS_HHH_1"/>
    <property type="match status" value="1"/>
</dbReference>
<gene>
    <name evidence="16 19" type="primary">dinB</name>
    <name evidence="19" type="ORF">JYT35_00320</name>
</gene>
<evidence type="ECO:0000256" key="1">
    <source>
        <dbReference type="ARBA" id="ARBA00004496"/>
    </source>
</evidence>
<dbReference type="SUPFAM" id="SSF56672">
    <property type="entry name" value="DNA/RNA polymerases"/>
    <property type="match status" value="1"/>
</dbReference>
<evidence type="ECO:0000256" key="3">
    <source>
        <dbReference type="ARBA" id="ARBA00022457"/>
    </source>
</evidence>
<comment type="cofactor">
    <cofactor evidence="16">
        <name>Mg(2+)</name>
        <dbReference type="ChEBI" id="CHEBI:18420"/>
    </cofactor>
    <text evidence="16">Binds 2 magnesium ions per subunit.</text>
</comment>
<comment type="similarity">
    <text evidence="2 16">Belongs to the DNA polymerase type-Y family.</text>
</comment>
<dbReference type="Proteomes" id="UP000724964">
    <property type="component" value="Unassembled WGS sequence"/>
</dbReference>
<evidence type="ECO:0000256" key="10">
    <source>
        <dbReference type="ARBA" id="ARBA00022842"/>
    </source>
</evidence>
<feature type="region of interest" description="Disordered" evidence="17">
    <location>
        <begin position="420"/>
        <end position="443"/>
    </location>
</feature>
<evidence type="ECO:0000313" key="19">
    <source>
        <dbReference type="EMBL" id="MBN4059544.1"/>
    </source>
</evidence>
<dbReference type="PANTHER" id="PTHR11076">
    <property type="entry name" value="DNA REPAIR POLYMERASE UMUC / TRANSFERASE FAMILY MEMBER"/>
    <property type="match status" value="1"/>
</dbReference>
<evidence type="ECO:0000313" key="20">
    <source>
        <dbReference type="Proteomes" id="UP000724964"/>
    </source>
</evidence>
<evidence type="ECO:0000256" key="4">
    <source>
        <dbReference type="ARBA" id="ARBA00022490"/>
    </source>
</evidence>
<keyword evidence="11 16" id="KW-0239">DNA-directed DNA polymerase</keyword>
<evidence type="ECO:0000256" key="14">
    <source>
        <dbReference type="ARBA" id="ARBA00025589"/>
    </source>
</evidence>
<dbReference type="PANTHER" id="PTHR11076:SF33">
    <property type="entry name" value="DNA POLYMERASE KAPPA"/>
    <property type="match status" value="1"/>
</dbReference>
<dbReference type="SUPFAM" id="SSF100879">
    <property type="entry name" value="Lesion bypass DNA polymerase (Y-family), little finger domain"/>
    <property type="match status" value="1"/>
</dbReference>
<feature type="site" description="Substrate discrimination" evidence="16">
    <location>
        <position position="26"/>
    </location>
</feature>
<dbReference type="PROSITE" id="PS50173">
    <property type="entry name" value="UMUC"/>
    <property type="match status" value="1"/>
</dbReference>
<evidence type="ECO:0000256" key="8">
    <source>
        <dbReference type="ARBA" id="ARBA00022723"/>
    </source>
</evidence>
<evidence type="ECO:0000256" key="6">
    <source>
        <dbReference type="ARBA" id="ARBA00022695"/>
    </source>
</evidence>
<reference evidence="19" key="1">
    <citation type="submission" date="2021-02" db="EMBL/GenBank/DDBJ databases">
        <title>Activity-based single-cell genomes from oceanic crustal fluid captures similar information to metagenomic and metatranscriptomic surveys with orders of magnitude less sampling.</title>
        <authorList>
            <person name="D'Angelo T.S."/>
            <person name="Orcutt B.N."/>
        </authorList>
    </citation>
    <scope>NUCLEOTIDE SEQUENCE [LARGE SCALE GENOMIC DNA]</scope>
    <source>
        <strain evidence="19">AH-315-J10</strain>
    </source>
</reference>
<comment type="caution">
    <text evidence="19">The sequence shown here is derived from an EMBL/GenBank/DDBJ whole genome shotgun (WGS) entry which is preliminary data.</text>
</comment>
<dbReference type="Gene3D" id="3.30.1490.100">
    <property type="entry name" value="DNA polymerase, Y-family, little finger domain"/>
    <property type="match status" value="1"/>
</dbReference>
<comment type="function">
    <text evidence="14 16">Poorly processive, error-prone DNA polymerase involved in untargeted mutagenesis. Copies undamaged DNA at stalled replication forks, which arise in vivo from mismatched or misaligned primer ends. These misaligned primers can be extended by PolIV. Exhibits no 3'-5' exonuclease (proofreading) activity. May be involved in translesional synthesis, in conjunction with the beta clamp from PolIII.</text>
</comment>
<protein>
    <recommendedName>
        <fullName evidence="16">DNA polymerase IV</fullName>
        <shortName evidence="16">Pol IV</shortName>
        <ecNumber evidence="16">2.7.7.7</ecNumber>
    </recommendedName>
</protein>
<keyword evidence="9 16" id="KW-0227">DNA damage</keyword>
<dbReference type="InterPro" id="IPR017961">
    <property type="entry name" value="DNA_pol_Y-fam_little_finger"/>
</dbReference>
<dbReference type="Pfam" id="PF11799">
    <property type="entry name" value="IMS_C"/>
    <property type="match status" value="1"/>
</dbReference>
<evidence type="ECO:0000256" key="11">
    <source>
        <dbReference type="ARBA" id="ARBA00022932"/>
    </source>
</evidence>
<feature type="binding site" evidence="16">
    <location>
        <position position="21"/>
    </location>
    <ligand>
        <name>Mg(2+)</name>
        <dbReference type="ChEBI" id="CHEBI:18420"/>
    </ligand>
</feature>
<evidence type="ECO:0000256" key="5">
    <source>
        <dbReference type="ARBA" id="ARBA00022679"/>
    </source>
</evidence>
<dbReference type="Pfam" id="PF00817">
    <property type="entry name" value="IMS"/>
    <property type="match status" value="1"/>
</dbReference>
<keyword evidence="5 16" id="KW-0808">Transferase</keyword>
<accession>A0ABS3APZ0</accession>
<keyword evidence="12 16" id="KW-0238">DNA-binding</keyword>
<dbReference type="InterPro" id="IPR001126">
    <property type="entry name" value="UmuC"/>
</dbReference>
<keyword evidence="8 16" id="KW-0479">Metal-binding</keyword>
<feature type="domain" description="UmuC" evidence="18">
    <location>
        <begin position="17"/>
        <end position="207"/>
    </location>
</feature>
<dbReference type="Gene3D" id="3.30.70.270">
    <property type="match status" value="1"/>
</dbReference>
<keyword evidence="3 16" id="KW-0515">Mutator protein</keyword>
<dbReference type="InterPro" id="IPR022880">
    <property type="entry name" value="DNApol_IV"/>
</dbReference>
<dbReference type="Gene3D" id="1.10.150.20">
    <property type="entry name" value="5' to 3' exonuclease, C-terminal subdomain"/>
    <property type="match status" value="1"/>
</dbReference>
<dbReference type="GO" id="GO:0003887">
    <property type="term" value="F:DNA-directed DNA polymerase activity"/>
    <property type="evidence" value="ECO:0007669"/>
    <property type="project" value="UniProtKB-EC"/>
</dbReference>
<feature type="active site" evidence="16">
    <location>
        <position position="116"/>
    </location>
</feature>
<evidence type="ECO:0000256" key="16">
    <source>
        <dbReference type="HAMAP-Rule" id="MF_01113"/>
    </source>
</evidence>
<comment type="subunit">
    <text evidence="16">Monomer.</text>
</comment>
<evidence type="ECO:0000256" key="12">
    <source>
        <dbReference type="ARBA" id="ARBA00023125"/>
    </source>
</evidence>
<dbReference type="CDD" id="cd03586">
    <property type="entry name" value="PolY_Pol_IV_kappa"/>
    <property type="match status" value="1"/>
</dbReference>
<dbReference type="HAMAP" id="MF_01113">
    <property type="entry name" value="DNApol_IV"/>
    <property type="match status" value="1"/>
</dbReference>
<feature type="binding site" evidence="16">
    <location>
        <position position="115"/>
    </location>
    <ligand>
        <name>Mg(2+)</name>
        <dbReference type="ChEBI" id="CHEBI:18420"/>
    </ligand>
</feature>
<sequence length="443" mass="47069">MQQRAHEVGADEKRLRVLHLDIDAFFVAVEVLRDPSLRGLPVIVGGTGKRGVVAAASYEARAYGVHSAMPTAIARKRCPKAIFLHGDHGRYGEVSAQLHELFRTVTPIIEPIALDEAFLDIGGAFRLFGDGAAIATTLRNRILDELGLASSVGVARNKLLAKLASEAAKPKANRGGTRPGRGVVVVAVEDELDFLHAHPIRGLWGVGPKTHERLAAIGVHTIGDLAKIPVDALCTTLGRTSGRHLSQLAMGIDDRPVVSGRGAKSISHEQTFPTDHHDLDALHGVVVRLADAVSTRVRAASLAASTVQIKLRFGDFQTITRSVTPEGELTTATQFIKAASALLNDPELVAAIEERGVRLLGLGAANLASPVGLQLSFDAQLDVTSNVSSTVRGGSDADWAEVTETLDDIRARFGDAAIGPGRLVNTREPGPGRELWGPEADKR</sequence>
<evidence type="ECO:0000256" key="2">
    <source>
        <dbReference type="ARBA" id="ARBA00010945"/>
    </source>
</evidence>
<dbReference type="EC" id="2.7.7.7" evidence="16"/>
<evidence type="ECO:0000256" key="17">
    <source>
        <dbReference type="SAM" id="MobiDB-lite"/>
    </source>
</evidence>
<evidence type="ECO:0000256" key="13">
    <source>
        <dbReference type="ARBA" id="ARBA00023204"/>
    </source>
</evidence>
<organism evidence="19 20">
    <name type="scientific">Acidimicrobium ferrooxidans</name>
    <dbReference type="NCBI Taxonomy" id="53635"/>
    <lineage>
        <taxon>Bacteria</taxon>
        <taxon>Bacillati</taxon>
        <taxon>Actinomycetota</taxon>
        <taxon>Acidimicrobiia</taxon>
        <taxon>Acidimicrobiales</taxon>
        <taxon>Acidimicrobiaceae</taxon>
        <taxon>Acidimicrobium</taxon>
    </lineage>
</organism>
<keyword evidence="6 16" id="KW-0548">Nucleotidyltransferase</keyword>
<evidence type="ECO:0000256" key="9">
    <source>
        <dbReference type="ARBA" id="ARBA00022763"/>
    </source>
</evidence>
<dbReference type="InterPro" id="IPR036775">
    <property type="entry name" value="DNA_pol_Y-fam_lit_finger_sf"/>
</dbReference>
<dbReference type="InterPro" id="IPR053848">
    <property type="entry name" value="IMS_HHH_1"/>
</dbReference>
<dbReference type="NCBIfam" id="NF002677">
    <property type="entry name" value="PRK02406.1"/>
    <property type="match status" value="1"/>
</dbReference>
<dbReference type="InterPro" id="IPR043502">
    <property type="entry name" value="DNA/RNA_pol_sf"/>
</dbReference>
<comment type="subcellular location">
    <subcellularLocation>
        <location evidence="1 16">Cytoplasm</location>
    </subcellularLocation>
</comment>
<dbReference type="EMBL" id="JAFIUH010000003">
    <property type="protein sequence ID" value="MBN4059544.1"/>
    <property type="molecule type" value="Genomic_DNA"/>
</dbReference>
<evidence type="ECO:0000256" key="7">
    <source>
        <dbReference type="ARBA" id="ARBA00022705"/>
    </source>
</evidence>
<keyword evidence="13 16" id="KW-0234">DNA repair</keyword>
<dbReference type="InterPro" id="IPR050116">
    <property type="entry name" value="DNA_polymerase-Y"/>
</dbReference>
<dbReference type="Gene3D" id="3.40.1170.60">
    <property type="match status" value="1"/>
</dbReference>
<evidence type="ECO:0000256" key="15">
    <source>
        <dbReference type="ARBA" id="ARBA00049244"/>
    </source>
</evidence>
<proteinExistence type="inferred from homology"/>
<keyword evidence="10 16" id="KW-0460">Magnesium</keyword>